<name>A0AAW1IT93_POPJA</name>
<dbReference type="InterPro" id="IPR036397">
    <property type="entry name" value="RNaseH_sf"/>
</dbReference>
<feature type="domain" description="Retroviral polymerase SH3-like" evidence="5">
    <location>
        <begin position="65"/>
        <end position="120"/>
    </location>
</feature>
<dbReference type="PANTHER" id="PTHR42648:SF18">
    <property type="entry name" value="RETROTRANSPOSON, UNCLASSIFIED-LIKE PROTEIN"/>
    <property type="match status" value="1"/>
</dbReference>
<dbReference type="Gene3D" id="3.30.420.10">
    <property type="entry name" value="Ribonuclease H-like superfamily/Ribonuclease H"/>
    <property type="match status" value="1"/>
</dbReference>
<dbReference type="GO" id="GO:0003676">
    <property type="term" value="F:nucleic acid binding"/>
    <property type="evidence" value="ECO:0007669"/>
    <property type="project" value="InterPro"/>
</dbReference>
<keyword evidence="2" id="KW-0378">Hydrolase</keyword>
<keyword evidence="6" id="KW-0695">RNA-directed DNA polymerase</keyword>
<evidence type="ECO:0000259" key="4">
    <source>
        <dbReference type="Pfam" id="PF07727"/>
    </source>
</evidence>
<evidence type="ECO:0000256" key="2">
    <source>
        <dbReference type="ARBA" id="ARBA00022801"/>
    </source>
</evidence>
<evidence type="ECO:0000256" key="1">
    <source>
        <dbReference type="ARBA" id="ARBA00022723"/>
    </source>
</evidence>
<dbReference type="InterPro" id="IPR012337">
    <property type="entry name" value="RNaseH-like_sf"/>
</dbReference>
<dbReference type="GO" id="GO:0016787">
    <property type="term" value="F:hydrolase activity"/>
    <property type="evidence" value="ECO:0007669"/>
    <property type="project" value="UniProtKB-KW"/>
</dbReference>
<dbReference type="GO" id="GO:0003964">
    <property type="term" value="F:RNA-directed DNA polymerase activity"/>
    <property type="evidence" value="ECO:0007669"/>
    <property type="project" value="UniProtKB-KW"/>
</dbReference>
<dbReference type="InterPro" id="IPR039537">
    <property type="entry name" value="Retrotran_Ty1/copia-like"/>
</dbReference>
<dbReference type="Proteomes" id="UP001458880">
    <property type="component" value="Unassembled WGS sequence"/>
</dbReference>
<dbReference type="PANTHER" id="PTHR42648">
    <property type="entry name" value="TRANSPOSASE, PUTATIVE-RELATED"/>
    <property type="match status" value="1"/>
</dbReference>
<keyword evidence="6" id="KW-0548">Nucleotidyltransferase</keyword>
<dbReference type="EMBL" id="JASPKY010000567">
    <property type="protein sequence ID" value="KAK9692781.1"/>
    <property type="molecule type" value="Genomic_DNA"/>
</dbReference>
<dbReference type="InterPro" id="IPR057670">
    <property type="entry name" value="SH3_retrovirus"/>
</dbReference>
<dbReference type="SUPFAM" id="SSF53098">
    <property type="entry name" value="Ribonuclease H-like"/>
    <property type="match status" value="1"/>
</dbReference>
<keyword evidence="6" id="KW-0808">Transferase</keyword>
<accession>A0AAW1IT93</accession>
<organism evidence="6 7">
    <name type="scientific">Popillia japonica</name>
    <name type="common">Japanese beetle</name>
    <dbReference type="NCBI Taxonomy" id="7064"/>
    <lineage>
        <taxon>Eukaryota</taxon>
        <taxon>Metazoa</taxon>
        <taxon>Ecdysozoa</taxon>
        <taxon>Arthropoda</taxon>
        <taxon>Hexapoda</taxon>
        <taxon>Insecta</taxon>
        <taxon>Pterygota</taxon>
        <taxon>Neoptera</taxon>
        <taxon>Endopterygota</taxon>
        <taxon>Coleoptera</taxon>
        <taxon>Polyphaga</taxon>
        <taxon>Scarabaeiformia</taxon>
        <taxon>Scarabaeidae</taxon>
        <taxon>Rutelinae</taxon>
        <taxon>Popillia</taxon>
    </lineage>
</organism>
<proteinExistence type="predicted"/>
<dbReference type="AlphaFoldDB" id="A0AAW1IT93"/>
<keyword evidence="7" id="KW-1185">Reference proteome</keyword>
<keyword evidence="1" id="KW-0479">Metal-binding</keyword>
<reference evidence="6 7" key="1">
    <citation type="journal article" date="2024" name="BMC Genomics">
        <title>De novo assembly and annotation of Popillia japonica's genome with initial clues to its potential as an invasive pest.</title>
        <authorList>
            <person name="Cucini C."/>
            <person name="Boschi S."/>
            <person name="Funari R."/>
            <person name="Cardaioli E."/>
            <person name="Iannotti N."/>
            <person name="Marturano G."/>
            <person name="Paoli F."/>
            <person name="Bruttini M."/>
            <person name="Carapelli A."/>
            <person name="Frati F."/>
            <person name="Nardi F."/>
        </authorList>
    </citation>
    <scope>NUCLEOTIDE SEQUENCE [LARGE SCALE GENOMIC DNA]</scope>
    <source>
        <strain evidence="6">DMR45628</strain>
    </source>
</reference>
<sequence>MRTIVESARAMLYAKDLPKYLWAEAVNSAVYILNRTSNTQLEGMTSYEAWTGKKPSLDHIRTFGSEAFVHVPKEKREKLDKKSMKLILVGYDGNSTNYRLFNPITKQVTISRDATFNEGNPISVFNNHIPIVVENIQTEVADELDQIPEEEEVNIDAKRDDENQGQNSSGRNLRPRDHIKRPTRYELNFAEIDAPKTFMEAMESDDAAKWKDAIEEELEALRSNETWEVVPRPSSKTPIKSKWVFTTKRSSTGAITRYKARLCAKGYEQKSGIDFKETFSPTVRYDSIRILLAVAAKYKLSLIQFDVKTYHLNTI</sequence>
<gene>
    <name evidence="6" type="ORF">QE152_g34920</name>
</gene>
<feature type="region of interest" description="Disordered" evidence="3">
    <location>
        <begin position="152"/>
        <end position="180"/>
    </location>
</feature>
<comment type="caution">
    <text evidence="6">The sequence shown here is derived from an EMBL/GenBank/DDBJ whole genome shotgun (WGS) entry which is preliminary data.</text>
</comment>
<evidence type="ECO:0000256" key="3">
    <source>
        <dbReference type="SAM" id="MobiDB-lite"/>
    </source>
</evidence>
<dbReference type="Pfam" id="PF07727">
    <property type="entry name" value="RVT_2"/>
    <property type="match status" value="1"/>
</dbReference>
<evidence type="ECO:0000259" key="5">
    <source>
        <dbReference type="Pfam" id="PF25597"/>
    </source>
</evidence>
<evidence type="ECO:0000313" key="7">
    <source>
        <dbReference type="Proteomes" id="UP001458880"/>
    </source>
</evidence>
<feature type="domain" description="Reverse transcriptase Ty1/copia-type" evidence="4">
    <location>
        <begin position="224"/>
        <end position="314"/>
    </location>
</feature>
<protein>
    <submittedName>
        <fullName evidence="6">Reverse transcriptase (RNA-dependent DNA polymerase)</fullName>
    </submittedName>
</protein>
<dbReference type="GO" id="GO:0046872">
    <property type="term" value="F:metal ion binding"/>
    <property type="evidence" value="ECO:0007669"/>
    <property type="project" value="UniProtKB-KW"/>
</dbReference>
<evidence type="ECO:0000313" key="6">
    <source>
        <dbReference type="EMBL" id="KAK9692781.1"/>
    </source>
</evidence>
<dbReference type="Pfam" id="PF25597">
    <property type="entry name" value="SH3_retrovirus"/>
    <property type="match status" value="1"/>
</dbReference>
<dbReference type="InterPro" id="IPR013103">
    <property type="entry name" value="RVT_2"/>
</dbReference>